<keyword evidence="1" id="KW-1133">Transmembrane helix</keyword>
<sequence>MTGIGWLIAACEIAFWLVIIVGLVSRYIWKKEKLGFLLLALTPVIDLVLLIATSWDLAKGATATTVHGIAAIYIGSSIAFGKSMIAWADERFQYYIMKTGPKPIKRYGIQYAKHQMKGWVSHVFAYLIGAGLLLGIIYLINEPSRTEALWNILKIWTLALGIDLVISSSYFIWPRRNEQSKEI</sequence>
<evidence type="ECO:0008006" key="4">
    <source>
        <dbReference type="Google" id="ProtNLM"/>
    </source>
</evidence>
<keyword evidence="3" id="KW-1185">Reference proteome</keyword>
<reference evidence="2 3" key="1">
    <citation type="submission" date="2021-01" db="EMBL/GenBank/DDBJ databases">
        <title>FDA dAtabase for Regulatory Grade micrObial Sequences (FDA-ARGOS): Supporting development and validation of Infectious Disease Dx tests.</title>
        <authorList>
            <person name="Nelson B."/>
            <person name="Plummer A."/>
            <person name="Tallon L."/>
            <person name="Sadzewicz L."/>
            <person name="Zhao X."/>
            <person name="Boylan J."/>
            <person name="Ott S."/>
            <person name="Bowen H."/>
            <person name="Vavikolanu K."/>
            <person name="Mehta A."/>
            <person name="Aluvathingal J."/>
            <person name="Nadendla S."/>
            <person name="Myers T."/>
            <person name="Yan Y."/>
            <person name="Sichtig H."/>
        </authorList>
    </citation>
    <scope>NUCLEOTIDE SEQUENCE [LARGE SCALE GENOMIC DNA]</scope>
    <source>
        <strain evidence="2 3">FDAARGOS_1161</strain>
    </source>
</reference>
<dbReference type="Proteomes" id="UP000595254">
    <property type="component" value="Chromosome"/>
</dbReference>
<feature type="transmembrane region" description="Helical" evidence="1">
    <location>
        <begin position="6"/>
        <end position="29"/>
    </location>
</feature>
<proteinExistence type="predicted"/>
<accession>A0A974NL14</accession>
<dbReference type="AlphaFoldDB" id="A0A974NL14"/>
<dbReference type="RefSeq" id="WP_040372322.1">
    <property type="nucleotide sequence ID" value="NZ_CP068053.1"/>
</dbReference>
<organism evidence="2 3">
    <name type="scientific">Peribacillus psychrosaccharolyticus</name>
    <name type="common">Bacillus psychrosaccharolyticus</name>
    <dbReference type="NCBI Taxonomy" id="1407"/>
    <lineage>
        <taxon>Bacteria</taxon>
        <taxon>Bacillati</taxon>
        <taxon>Bacillota</taxon>
        <taxon>Bacilli</taxon>
        <taxon>Bacillales</taxon>
        <taxon>Bacillaceae</taxon>
        <taxon>Peribacillus</taxon>
    </lineage>
</organism>
<feature type="transmembrane region" description="Helical" evidence="1">
    <location>
        <begin position="36"/>
        <end position="55"/>
    </location>
</feature>
<feature type="transmembrane region" description="Helical" evidence="1">
    <location>
        <begin position="119"/>
        <end position="140"/>
    </location>
</feature>
<feature type="transmembrane region" description="Helical" evidence="1">
    <location>
        <begin position="67"/>
        <end position="88"/>
    </location>
</feature>
<dbReference type="KEGG" id="ppsr:I6J18_19485"/>
<keyword evidence="1" id="KW-0472">Membrane</keyword>
<dbReference type="EMBL" id="CP068053">
    <property type="protein sequence ID" value="QQS99748.1"/>
    <property type="molecule type" value="Genomic_DNA"/>
</dbReference>
<evidence type="ECO:0000313" key="3">
    <source>
        <dbReference type="Proteomes" id="UP000595254"/>
    </source>
</evidence>
<evidence type="ECO:0000256" key="1">
    <source>
        <dbReference type="SAM" id="Phobius"/>
    </source>
</evidence>
<name>A0A974NL14_PERPY</name>
<keyword evidence="1" id="KW-0812">Transmembrane</keyword>
<feature type="transmembrane region" description="Helical" evidence="1">
    <location>
        <begin position="152"/>
        <end position="173"/>
    </location>
</feature>
<gene>
    <name evidence="2" type="ORF">I6J18_19485</name>
</gene>
<protein>
    <recommendedName>
        <fullName evidence="4">Integral inner membrane protein</fullName>
    </recommendedName>
</protein>
<evidence type="ECO:0000313" key="2">
    <source>
        <dbReference type="EMBL" id="QQS99748.1"/>
    </source>
</evidence>